<evidence type="ECO:0000259" key="10">
    <source>
        <dbReference type="Pfam" id="PF01545"/>
    </source>
</evidence>
<evidence type="ECO:0000313" key="12">
    <source>
        <dbReference type="EMBL" id="EIJ41648.1"/>
    </source>
</evidence>
<keyword evidence="6" id="KW-0862">Zinc</keyword>
<dbReference type="Gene3D" id="3.30.70.1350">
    <property type="entry name" value="Cation efflux protein, cytoplasmic domain"/>
    <property type="match status" value="1"/>
</dbReference>
<dbReference type="InterPro" id="IPR027469">
    <property type="entry name" value="Cation_efflux_TMD_sf"/>
</dbReference>
<feature type="transmembrane region" description="Helical" evidence="9">
    <location>
        <begin position="189"/>
        <end position="210"/>
    </location>
</feature>
<dbReference type="HOGENOM" id="CLU_013430_3_6_6"/>
<keyword evidence="7 9" id="KW-1133">Transmembrane helix</keyword>
<comment type="similarity">
    <text evidence="2">Belongs to the cation diffusion facilitator (CDF) transporter (TC 2.A.4) family. FieF subfamily.</text>
</comment>
<keyword evidence="3" id="KW-0813">Transport</keyword>
<feature type="transmembrane region" description="Helical" evidence="9">
    <location>
        <begin position="20"/>
        <end position="39"/>
    </location>
</feature>
<dbReference type="GO" id="GO:0008324">
    <property type="term" value="F:monoatomic cation transmembrane transporter activity"/>
    <property type="evidence" value="ECO:0007669"/>
    <property type="project" value="InterPro"/>
</dbReference>
<name>I3CDF5_9GAMM</name>
<evidence type="ECO:0000256" key="2">
    <source>
        <dbReference type="ARBA" id="ARBA00010212"/>
    </source>
</evidence>
<dbReference type="Pfam" id="PF01545">
    <property type="entry name" value="Cation_efflux"/>
    <property type="match status" value="1"/>
</dbReference>
<evidence type="ECO:0000256" key="1">
    <source>
        <dbReference type="ARBA" id="ARBA00004141"/>
    </source>
</evidence>
<feature type="transmembrane region" description="Helical" evidence="9">
    <location>
        <begin position="87"/>
        <end position="105"/>
    </location>
</feature>
<keyword evidence="6" id="KW-0864">Zinc transport</keyword>
<keyword evidence="6" id="KW-0406">Ion transport</keyword>
<dbReference type="RefSeq" id="WP_002683756.1">
    <property type="nucleotide sequence ID" value="NZ_JH600070.1"/>
</dbReference>
<dbReference type="Gene3D" id="1.20.1510.10">
    <property type="entry name" value="Cation efflux protein transmembrane domain"/>
    <property type="match status" value="1"/>
</dbReference>
<keyword evidence="8 9" id="KW-0472">Membrane</keyword>
<feature type="transmembrane region" description="Helical" evidence="9">
    <location>
        <begin position="45"/>
        <end position="66"/>
    </location>
</feature>
<dbReference type="AlphaFoldDB" id="I3CDF5"/>
<dbReference type="NCBIfam" id="TIGR01297">
    <property type="entry name" value="CDF"/>
    <property type="match status" value="1"/>
</dbReference>
<evidence type="ECO:0000256" key="7">
    <source>
        <dbReference type="ARBA" id="ARBA00022989"/>
    </source>
</evidence>
<evidence type="ECO:0000256" key="5">
    <source>
        <dbReference type="ARBA" id="ARBA00022692"/>
    </source>
</evidence>
<dbReference type="PANTHER" id="PTHR43840">
    <property type="entry name" value="MITOCHONDRIAL METAL TRANSPORTER 1-RELATED"/>
    <property type="match status" value="1"/>
</dbReference>
<dbReference type="InterPro" id="IPR002524">
    <property type="entry name" value="Cation_efflux"/>
</dbReference>
<dbReference type="InterPro" id="IPR027470">
    <property type="entry name" value="Cation_efflux_CTD"/>
</dbReference>
<proteinExistence type="inferred from homology"/>
<feature type="domain" description="Cation efflux protein transmembrane" evidence="10">
    <location>
        <begin position="20"/>
        <end position="214"/>
    </location>
</feature>
<dbReference type="GO" id="GO:0016020">
    <property type="term" value="C:membrane"/>
    <property type="evidence" value="ECO:0007669"/>
    <property type="project" value="UniProtKB-SubCell"/>
</dbReference>
<dbReference type="Pfam" id="PF16916">
    <property type="entry name" value="ZT_dimer"/>
    <property type="match status" value="1"/>
</dbReference>
<dbReference type="InterPro" id="IPR050291">
    <property type="entry name" value="CDF_Transporter"/>
</dbReference>
<dbReference type="STRING" id="395493.BegalDRAFT_0736"/>
<keyword evidence="13" id="KW-1185">Reference proteome</keyword>
<feature type="transmembrane region" description="Helical" evidence="9">
    <location>
        <begin position="165"/>
        <end position="183"/>
    </location>
</feature>
<dbReference type="SUPFAM" id="SSF161111">
    <property type="entry name" value="Cation efflux protein transmembrane domain-like"/>
    <property type="match status" value="1"/>
</dbReference>
<keyword evidence="5 9" id="KW-0812">Transmembrane</keyword>
<gene>
    <name evidence="12" type="ORF">BegalDRAFT_0736</name>
</gene>
<dbReference type="PANTHER" id="PTHR43840:SF15">
    <property type="entry name" value="MITOCHONDRIAL METAL TRANSPORTER 1-RELATED"/>
    <property type="match status" value="1"/>
</dbReference>
<keyword evidence="4" id="KW-0408">Iron</keyword>
<accession>I3CDF5</accession>
<dbReference type="FunFam" id="1.20.1510.10:FF:000006">
    <property type="entry name" value="Divalent cation efflux transporter"/>
    <property type="match status" value="1"/>
</dbReference>
<sequence>MTINTPTDDPRYQAIRRVTWVGVGCNLCLTLLQLFIGWVGHSQALIADGLHTLSDLLSDFVVLVAAKYSGQAADEKHPYGHARFETLATVIIGMLLILVGIGIFADGLRRLLSPQLLLQPNTLTLGIALITILSKEGLYHYTVYIAKKVNSKMLLANAWHHRSDAISSVIVFIGILGSLFFHLNAADALAAIGVSIMIMHIGWLLGWGGIEELVDTGLEKSKLAQIKAMIKTVDGVRTLHELRTRQMGANALIDVHVLVNPMISVSEGHQIGEVVRQKLMDNIAEVTDVTVHIDAENDFVRHPDIHLPLRQEVIDRLQHCWQSIECSKAIQQMTLHYLSNRINVDVYLPFHVAKDIQDAQHLAQQFDDLAEAEPYIRKIRVYFH</sequence>
<dbReference type="EMBL" id="JH600070">
    <property type="protein sequence ID" value="EIJ41648.1"/>
    <property type="molecule type" value="Genomic_DNA"/>
</dbReference>
<dbReference type="OrthoDB" id="9806522at2"/>
<evidence type="ECO:0000256" key="9">
    <source>
        <dbReference type="SAM" id="Phobius"/>
    </source>
</evidence>
<organism evidence="12 13">
    <name type="scientific">Beggiatoa alba B18LD</name>
    <dbReference type="NCBI Taxonomy" id="395493"/>
    <lineage>
        <taxon>Bacteria</taxon>
        <taxon>Pseudomonadati</taxon>
        <taxon>Pseudomonadota</taxon>
        <taxon>Gammaproteobacteria</taxon>
        <taxon>Thiotrichales</taxon>
        <taxon>Thiotrichaceae</taxon>
        <taxon>Beggiatoa</taxon>
    </lineage>
</organism>
<evidence type="ECO:0000256" key="4">
    <source>
        <dbReference type="ARBA" id="ARBA00022496"/>
    </source>
</evidence>
<evidence type="ECO:0000256" key="3">
    <source>
        <dbReference type="ARBA" id="ARBA00022448"/>
    </source>
</evidence>
<dbReference type="InterPro" id="IPR036837">
    <property type="entry name" value="Cation_efflux_CTD_sf"/>
</dbReference>
<protein>
    <submittedName>
        <fullName evidence="12">Cation diffusion facilitator family transporter</fullName>
    </submittedName>
</protein>
<dbReference type="Proteomes" id="UP000005744">
    <property type="component" value="Unassembled WGS sequence"/>
</dbReference>
<dbReference type="GO" id="GO:0006826">
    <property type="term" value="P:iron ion transport"/>
    <property type="evidence" value="ECO:0007669"/>
    <property type="project" value="UniProtKB-KW"/>
</dbReference>
<dbReference type="eggNOG" id="COG0053">
    <property type="taxonomic scope" value="Bacteria"/>
</dbReference>
<evidence type="ECO:0000256" key="6">
    <source>
        <dbReference type="ARBA" id="ARBA00022906"/>
    </source>
</evidence>
<evidence type="ECO:0000313" key="13">
    <source>
        <dbReference type="Proteomes" id="UP000005744"/>
    </source>
</evidence>
<evidence type="ECO:0000256" key="8">
    <source>
        <dbReference type="ARBA" id="ARBA00023136"/>
    </source>
</evidence>
<feature type="domain" description="Cation efflux protein cytoplasmic" evidence="11">
    <location>
        <begin position="220"/>
        <end position="295"/>
    </location>
</feature>
<keyword evidence="4" id="KW-0410">Iron transport</keyword>
<evidence type="ECO:0000259" key="11">
    <source>
        <dbReference type="Pfam" id="PF16916"/>
    </source>
</evidence>
<comment type="subcellular location">
    <subcellularLocation>
        <location evidence="1">Membrane</location>
        <topology evidence="1">Multi-pass membrane protein</topology>
    </subcellularLocation>
</comment>
<reference evidence="12 13" key="1">
    <citation type="submission" date="2011-11" db="EMBL/GenBank/DDBJ databases">
        <title>Improved High-Quality Draft sequence of Beggiatoa alba B18lD.</title>
        <authorList>
            <consortium name="US DOE Joint Genome Institute"/>
            <person name="Lucas S."/>
            <person name="Han J."/>
            <person name="Lapidus A."/>
            <person name="Cheng J.-F."/>
            <person name="Goodwin L."/>
            <person name="Pitluck S."/>
            <person name="Peters L."/>
            <person name="Mikhailova N."/>
            <person name="Held B."/>
            <person name="Detter J.C."/>
            <person name="Han C."/>
            <person name="Tapia R."/>
            <person name="Land M."/>
            <person name="Hauser L."/>
            <person name="Kyrpides N."/>
            <person name="Ivanova N."/>
            <person name="Pagani I."/>
            <person name="Samuel K."/>
            <person name="Teske A."/>
            <person name="Mueller J."/>
            <person name="Woyke T."/>
        </authorList>
    </citation>
    <scope>NUCLEOTIDE SEQUENCE [LARGE SCALE GENOMIC DNA]</scope>
    <source>
        <strain evidence="12 13">B18LD</strain>
    </source>
</reference>
<dbReference type="GO" id="GO:0006829">
    <property type="term" value="P:zinc ion transport"/>
    <property type="evidence" value="ECO:0007669"/>
    <property type="project" value="UniProtKB-KW"/>
</dbReference>
<feature type="transmembrane region" description="Helical" evidence="9">
    <location>
        <begin position="125"/>
        <end position="144"/>
    </location>
</feature>
<dbReference type="InterPro" id="IPR058533">
    <property type="entry name" value="Cation_efflux_TM"/>
</dbReference>
<dbReference type="SUPFAM" id="SSF160240">
    <property type="entry name" value="Cation efflux protein cytoplasmic domain-like"/>
    <property type="match status" value="1"/>
</dbReference>